<accession>A0ABN1R0A3</accession>
<dbReference type="InterPro" id="IPR052019">
    <property type="entry name" value="F420H2_bilvrd_red/Heme_oxyg"/>
</dbReference>
<dbReference type="InterPro" id="IPR012349">
    <property type="entry name" value="Split_barrel_FMN-bd"/>
</dbReference>
<gene>
    <name evidence="3" type="ORF">GCM10009550_25840</name>
</gene>
<proteinExistence type="predicted"/>
<feature type="domain" description="Pyridoxamine 5'-phosphate oxidase N-terminal" evidence="2">
    <location>
        <begin position="21"/>
        <end position="152"/>
    </location>
</feature>
<comment type="caution">
    <text evidence="3">The sequence shown here is derived from an EMBL/GenBank/DDBJ whole genome shotgun (WGS) entry which is preliminary data.</text>
</comment>
<evidence type="ECO:0000313" key="4">
    <source>
        <dbReference type="Proteomes" id="UP001500665"/>
    </source>
</evidence>
<dbReference type="SUPFAM" id="SSF50475">
    <property type="entry name" value="FMN-binding split barrel"/>
    <property type="match status" value="1"/>
</dbReference>
<name>A0ABN1R0A3_9ACTN</name>
<dbReference type="PANTHER" id="PTHR35176:SF2">
    <property type="entry name" value="F420H(2)-DEPENDENT REDUCTASE RV1155"/>
    <property type="match status" value="1"/>
</dbReference>
<dbReference type="InterPro" id="IPR019920">
    <property type="entry name" value="F420-binding_dom_put"/>
</dbReference>
<protein>
    <submittedName>
        <fullName evidence="3">TIGR03618 family F420-dependent PPOX class oxidoreductase</fullName>
    </submittedName>
</protein>
<evidence type="ECO:0000259" key="2">
    <source>
        <dbReference type="Pfam" id="PF01243"/>
    </source>
</evidence>
<dbReference type="Proteomes" id="UP001500665">
    <property type="component" value="Unassembled WGS sequence"/>
</dbReference>
<dbReference type="InterPro" id="IPR011576">
    <property type="entry name" value="Pyridox_Oxase_N"/>
</dbReference>
<dbReference type="PANTHER" id="PTHR35176">
    <property type="entry name" value="HEME OXYGENASE HI_0854-RELATED"/>
    <property type="match status" value="1"/>
</dbReference>
<dbReference type="Pfam" id="PF01243">
    <property type="entry name" value="PNPOx_N"/>
    <property type="match status" value="1"/>
</dbReference>
<reference evidence="3 4" key="1">
    <citation type="journal article" date="2019" name="Int. J. Syst. Evol. Microbiol.">
        <title>The Global Catalogue of Microorganisms (GCM) 10K type strain sequencing project: providing services to taxonomists for standard genome sequencing and annotation.</title>
        <authorList>
            <consortium name="The Broad Institute Genomics Platform"/>
            <consortium name="The Broad Institute Genome Sequencing Center for Infectious Disease"/>
            <person name="Wu L."/>
            <person name="Ma J."/>
        </authorList>
    </citation>
    <scope>NUCLEOTIDE SEQUENCE [LARGE SCALE GENOMIC DNA]</scope>
    <source>
        <strain evidence="3 4">JCM 10696</strain>
    </source>
</reference>
<dbReference type="RefSeq" id="WP_344240243.1">
    <property type="nucleotide sequence ID" value="NZ_BAAAHH010000008.1"/>
</dbReference>
<keyword evidence="1" id="KW-0560">Oxidoreductase</keyword>
<sequence length="163" mass="17682">MAEPTTASPQKADPAPRALTEEEAARLIGAQRFGALATVKRSGHPHLSTVLYHWDPAERIIRVSTTEDRLKTRHVRNDPRLALHVSGPDVWSFAVAEGEAEVSEPTAEPGDAIGRELLSLTPGFDDPAQEAAFLAQAVAERRVVIRLRVSRLYGTALDFPGGN</sequence>
<organism evidence="3 4">
    <name type="scientific">Actinocorallia libanotica</name>
    <dbReference type="NCBI Taxonomy" id="46162"/>
    <lineage>
        <taxon>Bacteria</taxon>
        <taxon>Bacillati</taxon>
        <taxon>Actinomycetota</taxon>
        <taxon>Actinomycetes</taxon>
        <taxon>Streptosporangiales</taxon>
        <taxon>Thermomonosporaceae</taxon>
        <taxon>Actinocorallia</taxon>
    </lineage>
</organism>
<keyword evidence="4" id="KW-1185">Reference proteome</keyword>
<evidence type="ECO:0000256" key="1">
    <source>
        <dbReference type="ARBA" id="ARBA00023002"/>
    </source>
</evidence>
<evidence type="ECO:0000313" key="3">
    <source>
        <dbReference type="EMBL" id="GAA0948987.1"/>
    </source>
</evidence>
<dbReference type="Gene3D" id="2.30.110.10">
    <property type="entry name" value="Electron Transport, Fmn-binding Protein, Chain A"/>
    <property type="match status" value="1"/>
</dbReference>
<dbReference type="NCBIfam" id="TIGR03618">
    <property type="entry name" value="Rv1155_F420"/>
    <property type="match status" value="1"/>
</dbReference>
<dbReference type="EMBL" id="BAAAHH010000008">
    <property type="protein sequence ID" value="GAA0948987.1"/>
    <property type="molecule type" value="Genomic_DNA"/>
</dbReference>